<dbReference type="Gene3D" id="1.20.920.60">
    <property type="match status" value="1"/>
</dbReference>
<dbReference type="GO" id="GO:0045505">
    <property type="term" value="F:dynein intermediate chain binding"/>
    <property type="evidence" value="ECO:0007669"/>
    <property type="project" value="InterPro"/>
</dbReference>
<name>A0A3R6WQL4_APHAT</name>
<dbReference type="Proteomes" id="UP000285712">
    <property type="component" value="Unassembled WGS sequence"/>
</dbReference>
<protein>
    <recommendedName>
        <fullName evidence="2">Dynein heavy chain coiled coil stalk domain-containing protein</fullName>
    </recommendedName>
</protein>
<dbReference type="AlphaFoldDB" id="A0A3R6WQL4"/>
<feature type="compositionally biased region" description="Basic and acidic residues" evidence="1">
    <location>
        <begin position="72"/>
        <end position="86"/>
    </location>
</feature>
<dbReference type="InterPro" id="IPR024743">
    <property type="entry name" value="Dynein_HC_stalk"/>
</dbReference>
<feature type="region of interest" description="Disordered" evidence="1">
    <location>
        <begin position="72"/>
        <end position="95"/>
    </location>
</feature>
<proteinExistence type="predicted"/>
<dbReference type="GO" id="GO:0007018">
    <property type="term" value="P:microtubule-based movement"/>
    <property type="evidence" value="ECO:0007669"/>
    <property type="project" value="InterPro"/>
</dbReference>
<dbReference type="GO" id="GO:0030286">
    <property type="term" value="C:dynein complex"/>
    <property type="evidence" value="ECO:0007669"/>
    <property type="project" value="InterPro"/>
</dbReference>
<evidence type="ECO:0000313" key="3">
    <source>
        <dbReference type="EMBL" id="RHY87687.1"/>
    </source>
</evidence>
<evidence type="ECO:0000313" key="4">
    <source>
        <dbReference type="Proteomes" id="UP000285712"/>
    </source>
</evidence>
<evidence type="ECO:0000256" key="1">
    <source>
        <dbReference type="SAM" id="MobiDB-lite"/>
    </source>
</evidence>
<dbReference type="Pfam" id="PF12777">
    <property type="entry name" value="MT"/>
    <property type="match status" value="1"/>
</dbReference>
<dbReference type="EMBL" id="QUTG01004607">
    <property type="protein sequence ID" value="RHY87687.1"/>
    <property type="molecule type" value="Genomic_DNA"/>
</dbReference>
<feature type="compositionally biased region" description="Acidic residues" evidence="1">
    <location>
        <begin position="359"/>
        <end position="368"/>
    </location>
</feature>
<dbReference type="InterPro" id="IPR036956">
    <property type="entry name" value="Impact_N_sf"/>
</dbReference>
<evidence type="ECO:0000259" key="2">
    <source>
        <dbReference type="Pfam" id="PF12777"/>
    </source>
</evidence>
<gene>
    <name evidence="3" type="ORF">DYB35_002638</name>
</gene>
<dbReference type="Gene3D" id="3.30.230.30">
    <property type="entry name" value="Impact, N-terminal domain"/>
    <property type="match status" value="1"/>
</dbReference>
<accession>A0A3R6WQL4</accession>
<reference evidence="3 4" key="1">
    <citation type="submission" date="2018-08" db="EMBL/GenBank/DDBJ databases">
        <title>Aphanomyces genome sequencing and annotation.</title>
        <authorList>
            <person name="Minardi D."/>
            <person name="Oidtmann B."/>
            <person name="Van Der Giezen M."/>
            <person name="Studholme D.J."/>
        </authorList>
    </citation>
    <scope>NUCLEOTIDE SEQUENCE [LARGE SCALE GENOMIC DNA]</scope>
    <source>
        <strain evidence="3 4">Sv</strain>
    </source>
</reference>
<dbReference type="VEuPathDB" id="FungiDB:H257_02427"/>
<comment type="caution">
    <text evidence="3">The sequence shown here is derived from an EMBL/GenBank/DDBJ whole genome shotgun (WGS) entry which is preliminary data.</text>
</comment>
<feature type="region of interest" description="Disordered" evidence="1">
    <location>
        <begin position="356"/>
        <end position="404"/>
    </location>
</feature>
<organism evidence="3 4">
    <name type="scientific">Aphanomyces astaci</name>
    <name type="common">Crayfish plague agent</name>
    <dbReference type="NCBI Taxonomy" id="112090"/>
    <lineage>
        <taxon>Eukaryota</taxon>
        <taxon>Sar</taxon>
        <taxon>Stramenopiles</taxon>
        <taxon>Oomycota</taxon>
        <taxon>Saprolegniomycetes</taxon>
        <taxon>Saprolegniales</taxon>
        <taxon>Verrucalvaceae</taxon>
        <taxon>Aphanomyces</taxon>
    </lineage>
</organism>
<feature type="domain" description="Dynein heavy chain coiled coil stalk" evidence="2">
    <location>
        <begin position="243"/>
        <end position="347"/>
    </location>
</feature>
<sequence length="431" mass="47040">MAQLVCAARTDPPRQVTCGPQMKLHLNVFQGFVLPAFSSSQIPALVDQLVGHPRMRKSTTFAYAYRILEPSTDKDTTSPTSHHDSEGTTEGSDDGLTLGAGDKLLQVLRRWQVCNAIVVVNRSDLSLTGRLIVAQIYKLVVESAKLALEQFALDSLQVLQCTLLKAAKLALQDASNNQKSSGVGEVPHLTVQEMTYAGAPTHMVNGTVLGTKQGRINHFQGAQEGDDHAMTTNRPKSLESLGISKDDLAALKVVRMPPKELHMVLVCVAVLLNVPDVSWLGCRDMLNAASFCANVLGVRPRNVTKKQATRVRAILQEPQFVPELIRRVSVVGAALLSWVMQIMDEYDALRLGFDLRGPEEDDTQDDSQAESFPPPADVSPWSLAPELPPPSQQHPPLSEDDDATAIIPTDLFMPKVAPFVVHDNGRMLLPQ</sequence>
<dbReference type="InterPro" id="IPR026983">
    <property type="entry name" value="DHC"/>
</dbReference>
<dbReference type="GO" id="GO:0051959">
    <property type="term" value="F:dynein light intermediate chain binding"/>
    <property type="evidence" value="ECO:0007669"/>
    <property type="project" value="InterPro"/>
</dbReference>
<dbReference type="PANTHER" id="PTHR22878">
    <property type="entry name" value="DYNEIN HEAVY CHAIN 6, AXONEMAL-LIKE-RELATED"/>
    <property type="match status" value="1"/>
</dbReference>